<sequence>MRSSPTTMDALKPGDIVRYHYLWARQADDGEESGRKARPVCVVVRTPVEPAALFLFPLTSQKPDRTRAHLAVSEIECRRGGLDFPSWLILDEYNRVSVDAAYDFETTRPIGTFGPAFVRKIASAIKQASARRRLRGVARK</sequence>
<proteinExistence type="predicted"/>
<evidence type="ECO:0000313" key="2">
    <source>
        <dbReference type="Proteomes" id="UP000321058"/>
    </source>
</evidence>
<accession>A0A512NRC9</accession>
<comment type="caution">
    <text evidence="1">The sequence shown here is derived from an EMBL/GenBank/DDBJ whole genome shotgun (WGS) entry which is preliminary data.</text>
</comment>
<gene>
    <name evidence="1" type="ORF">RSO01_86600</name>
</gene>
<dbReference type="Proteomes" id="UP000321058">
    <property type="component" value="Unassembled WGS sequence"/>
</dbReference>
<dbReference type="EMBL" id="BKAJ01000228">
    <property type="protein sequence ID" value="GEP61494.1"/>
    <property type="molecule type" value="Genomic_DNA"/>
</dbReference>
<name>A0A512NRC9_9HYPH</name>
<reference evidence="1 2" key="1">
    <citation type="submission" date="2019-07" db="EMBL/GenBank/DDBJ databases">
        <title>Whole genome shotgun sequence of Reyranella soli NBRC 108950.</title>
        <authorList>
            <person name="Hosoyama A."/>
            <person name="Uohara A."/>
            <person name="Ohji S."/>
            <person name="Ichikawa N."/>
        </authorList>
    </citation>
    <scope>NUCLEOTIDE SEQUENCE [LARGE SCALE GENOMIC DNA]</scope>
    <source>
        <strain evidence="1 2">NBRC 108950</strain>
    </source>
</reference>
<keyword evidence="2" id="KW-1185">Reference proteome</keyword>
<evidence type="ECO:0000313" key="1">
    <source>
        <dbReference type="EMBL" id="GEP61494.1"/>
    </source>
</evidence>
<protein>
    <recommendedName>
        <fullName evidence="3">Type II toxin-antitoxin system PemK/MazF family toxin</fullName>
    </recommendedName>
</protein>
<evidence type="ECO:0008006" key="3">
    <source>
        <dbReference type="Google" id="ProtNLM"/>
    </source>
</evidence>
<organism evidence="1 2">
    <name type="scientific">Reyranella soli</name>
    <dbReference type="NCBI Taxonomy" id="1230389"/>
    <lineage>
        <taxon>Bacteria</taxon>
        <taxon>Pseudomonadati</taxon>
        <taxon>Pseudomonadota</taxon>
        <taxon>Alphaproteobacteria</taxon>
        <taxon>Hyphomicrobiales</taxon>
        <taxon>Reyranellaceae</taxon>
        <taxon>Reyranella</taxon>
    </lineage>
</organism>
<dbReference type="AlphaFoldDB" id="A0A512NRC9"/>